<feature type="transmembrane region" description="Helical" evidence="11">
    <location>
        <begin position="26"/>
        <end position="44"/>
    </location>
</feature>
<evidence type="ECO:0000256" key="3">
    <source>
        <dbReference type="ARBA" id="ARBA00022692"/>
    </source>
</evidence>
<evidence type="ECO:0000256" key="6">
    <source>
        <dbReference type="ARBA" id="ARBA00023054"/>
    </source>
</evidence>
<keyword evidence="6" id="KW-0175">Coiled coil</keyword>
<dbReference type="FunFam" id="2.60.120.260:FF:000062">
    <property type="entry name" value="Galactose-binding protein isoform 3"/>
    <property type="match status" value="1"/>
</dbReference>
<comment type="function">
    <text evidence="9">Encodes a member of the mid-SUN subfamily of SUN-domain proteins that is localized to both the nuclear envelope and the ER. It is involved in early seed development and nuclear morphology. [TAIR].</text>
</comment>
<keyword evidence="7 11" id="KW-0472">Membrane</keyword>
<feature type="transmembrane region" description="Helical" evidence="11">
    <location>
        <begin position="527"/>
        <end position="547"/>
    </location>
</feature>
<protein>
    <recommendedName>
        <fullName evidence="12">SUN domain-containing protein</fullName>
    </recommendedName>
</protein>
<feature type="transmembrane region" description="Helical" evidence="11">
    <location>
        <begin position="568"/>
        <end position="589"/>
    </location>
</feature>
<reference evidence="13 14" key="1">
    <citation type="submission" date="2021-09" db="EMBL/GenBank/DDBJ databases">
        <title>Genomic insights and catalytic innovation underlie evolution of tropane alkaloids biosynthesis.</title>
        <authorList>
            <person name="Wang Y.-J."/>
            <person name="Tian T."/>
            <person name="Huang J.-P."/>
            <person name="Huang S.-X."/>
        </authorList>
    </citation>
    <scope>NUCLEOTIDE SEQUENCE [LARGE SCALE GENOMIC DNA]</scope>
    <source>
        <strain evidence="13">KIB-2018</strain>
        <tissue evidence="13">Leaf</tissue>
    </source>
</reference>
<dbReference type="InterPro" id="IPR012919">
    <property type="entry name" value="SUN_dom"/>
</dbReference>
<name>A0AAV8TTA8_9ROSI</name>
<dbReference type="Proteomes" id="UP001159364">
    <property type="component" value="Linkage Group LG03"/>
</dbReference>
<dbReference type="InterPro" id="IPR008979">
    <property type="entry name" value="Galactose-bd-like_sf"/>
</dbReference>
<organism evidence="13 14">
    <name type="scientific">Erythroxylum novogranatense</name>
    <dbReference type="NCBI Taxonomy" id="1862640"/>
    <lineage>
        <taxon>Eukaryota</taxon>
        <taxon>Viridiplantae</taxon>
        <taxon>Streptophyta</taxon>
        <taxon>Embryophyta</taxon>
        <taxon>Tracheophyta</taxon>
        <taxon>Spermatophyta</taxon>
        <taxon>Magnoliopsida</taxon>
        <taxon>eudicotyledons</taxon>
        <taxon>Gunneridae</taxon>
        <taxon>Pentapetalae</taxon>
        <taxon>rosids</taxon>
        <taxon>fabids</taxon>
        <taxon>Malpighiales</taxon>
        <taxon>Erythroxylaceae</taxon>
        <taxon>Erythroxylum</taxon>
    </lineage>
</organism>
<accession>A0AAV8TTA8</accession>
<proteinExistence type="predicted"/>
<keyword evidence="14" id="KW-1185">Reference proteome</keyword>
<keyword evidence="8" id="KW-0539">Nucleus</keyword>
<evidence type="ECO:0000256" key="9">
    <source>
        <dbReference type="ARBA" id="ARBA00054046"/>
    </source>
</evidence>
<sequence length="590" mass="66561">MQRSRRALQQRRALERSLTGKNRFRLRLLSVSLIFVSWVIVFLLSSRFNGGDAYVDGYIIPSISTSMWNADRLDDTKNLNSIEKNPPKDHASLQPGGSSDTDGAENEGSYDGLLAREENTNDALSLEQPEVNSGSVMNSENNPLRTERLFRVTLPGFDEFKSKALGSKSKSGTSQAGGLTHRVEPGGKEYNYASVSKGAKILAFNKEANGAANILGRDKDKYLRNPCSVDEKFVVIELSEETLVDTIEMANFEHHSSSLKDFELLGSLVYPTDVWANLGNFTAANVKQAQRFTLQDPKWVRYLRMNFLTHYGSEFYCTLSVIEVYGVDAVERMLEDLISVPDNLFASHEGNVEQKHISSQLASKKDEDIYQDLYKKIEADSSAENPKVKPENFNGNAANAVEEIRHQQSGRMPGDTALKVLMQKVCSLDLSLSVLERYLEEINSIYGSIFRDFDSDLHDKDILIEKIRLDLKNLLENQQVIANDVADLLIWKSSVSTQLDALLKDNFLLRSTIEMIRENQASMENKGMVIFLICLIFGFLAFMRLLVDMLRRMYFLFIVEDTKTSGKFCFMSPSWILLLSCSIIMLILAL</sequence>
<feature type="compositionally biased region" description="Low complexity" evidence="10">
    <location>
        <begin position="163"/>
        <end position="174"/>
    </location>
</feature>
<dbReference type="SUPFAM" id="SSF49785">
    <property type="entry name" value="Galactose-binding domain-like"/>
    <property type="match status" value="1"/>
</dbReference>
<feature type="region of interest" description="Disordered" evidence="10">
    <location>
        <begin position="78"/>
        <end position="109"/>
    </location>
</feature>
<gene>
    <name evidence="13" type="ORF">K2173_009075</name>
</gene>
<dbReference type="PANTHER" id="PTHR12953">
    <property type="entry name" value="MEMBRANE PROTEIN CH1 RELATED"/>
    <property type="match status" value="1"/>
</dbReference>
<evidence type="ECO:0000256" key="1">
    <source>
        <dbReference type="ARBA" id="ARBA00004232"/>
    </source>
</evidence>
<dbReference type="EMBL" id="JAIWQS010000003">
    <property type="protein sequence ID" value="KAJ8769993.1"/>
    <property type="molecule type" value="Genomic_DNA"/>
</dbReference>
<comment type="subcellular location">
    <subcellularLocation>
        <location evidence="2">Endoplasmic reticulum membrane</location>
        <topology evidence="2">Multi-pass membrane protein</topology>
    </subcellularLocation>
    <subcellularLocation>
        <location evidence="1">Nucleus membrane</location>
        <topology evidence="1">Multi-pass membrane protein</topology>
    </subcellularLocation>
</comment>
<evidence type="ECO:0000256" key="8">
    <source>
        <dbReference type="ARBA" id="ARBA00023242"/>
    </source>
</evidence>
<keyword evidence="4" id="KW-0256">Endoplasmic reticulum</keyword>
<feature type="region of interest" description="Disordered" evidence="10">
    <location>
        <begin position="163"/>
        <end position="188"/>
    </location>
</feature>
<dbReference type="GO" id="GO:0005789">
    <property type="term" value="C:endoplasmic reticulum membrane"/>
    <property type="evidence" value="ECO:0007669"/>
    <property type="project" value="UniProtKB-SubCell"/>
</dbReference>
<evidence type="ECO:0000313" key="13">
    <source>
        <dbReference type="EMBL" id="KAJ8769993.1"/>
    </source>
</evidence>
<dbReference type="PROSITE" id="PS51469">
    <property type="entry name" value="SUN"/>
    <property type="match status" value="1"/>
</dbReference>
<evidence type="ECO:0000256" key="11">
    <source>
        <dbReference type="SAM" id="Phobius"/>
    </source>
</evidence>
<dbReference type="AlphaFoldDB" id="A0AAV8TTA8"/>
<dbReference type="Gene3D" id="2.60.120.260">
    <property type="entry name" value="Galactose-binding domain-like"/>
    <property type="match status" value="1"/>
</dbReference>
<comment type="caution">
    <text evidence="13">The sequence shown here is derived from an EMBL/GenBank/DDBJ whole genome shotgun (WGS) entry which is preliminary data.</text>
</comment>
<dbReference type="GO" id="GO:0034975">
    <property type="term" value="P:protein folding in endoplasmic reticulum"/>
    <property type="evidence" value="ECO:0007669"/>
    <property type="project" value="TreeGrafter"/>
</dbReference>
<keyword evidence="5 11" id="KW-1133">Transmembrane helix</keyword>
<evidence type="ECO:0000259" key="12">
    <source>
        <dbReference type="PROSITE" id="PS51469"/>
    </source>
</evidence>
<dbReference type="InterPro" id="IPR045120">
    <property type="entry name" value="Suco/Slp1-like"/>
</dbReference>
<evidence type="ECO:0000256" key="5">
    <source>
        <dbReference type="ARBA" id="ARBA00022989"/>
    </source>
</evidence>
<feature type="domain" description="SUN" evidence="12">
    <location>
        <begin position="165"/>
        <end position="329"/>
    </location>
</feature>
<evidence type="ECO:0000313" key="14">
    <source>
        <dbReference type="Proteomes" id="UP001159364"/>
    </source>
</evidence>
<dbReference type="PANTHER" id="PTHR12953:SF0">
    <property type="entry name" value="SUN DOMAIN-CONTAINING OSSIFICATION FACTOR"/>
    <property type="match status" value="1"/>
</dbReference>
<dbReference type="GO" id="GO:0031965">
    <property type="term" value="C:nuclear membrane"/>
    <property type="evidence" value="ECO:0007669"/>
    <property type="project" value="UniProtKB-SubCell"/>
</dbReference>
<evidence type="ECO:0000256" key="10">
    <source>
        <dbReference type="SAM" id="MobiDB-lite"/>
    </source>
</evidence>
<keyword evidence="3 11" id="KW-0812">Transmembrane</keyword>
<evidence type="ECO:0000256" key="2">
    <source>
        <dbReference type="ARBA" id="ARBA00004477"/>
    </source>
</evidence>
<dbReference type="Pfam" id="PF07738">
    <property type="entry name" value="Sad1_UNC"/>
    <property type="match status" value="1"/>
</dbReference>
<evidence type="ECO:0000256" key="4">
    <source>
        <dbReference type="ARBA" id="ARBA00022824"/>
    </source>
</evidence>
<evidence type="ECO:0000256" key="7">
    <source>
        <dbReference type="ARBA" id="ARBA00023136"/>
    </source>
</evidence>